<evidence type="ECO:0000256" key="1">
    <source>
        <dbReference type="SAM" id="MobiDB-lite"/>
    </source>
</evidence>
<feature type="compositionally biased region" description="Acidic residues" evidence="1">
    <location>
        <begin position="68"/>
        <end position="84"/>
    </location>
</feature>
<protein>
    <submittedName>
        <fullName evidence="2">Uncharacterized protein</fullName>
    </submittedName>
</protein>
<evidence type="ECO:0000313" key="2">
    <source>
        <dbReference type="EMBL" id="JAU64551.1"/>
    </source>
</evidence>
<name>A0A1J3H893_NOCCA</name>
<sequence>MEMLQRKSSIETEPMTLYLDQIKNAREEAMCVIKTKTFQEAMDIFTKETQESLRACEEKRERCLGMKDDDDDDDDDGGDDNDEEDERLVFLSPHGWDIADQLLFNNETFFCFISLSIFVHLFDCSCRYLNTGDV</sequence>
<dbReference type="PANTHER" id="PTHR34808:SF2">
    <property type="entry name" value="EXPRESSED PROTEIN"/>
    <property type="match status" value="1"/>
</dbReference>
<feature type="region of interest" description="Disordered" evidence="1">
    <location>
        <begin position="65"/>
        <end position="84"/>
    </location>
</feature>
<gene>
    <name evidence="2" type="ORF">LE_TR1900_c0_g1_i1_g.4976</name>
</gene>
<reference evidence="2" key="1">
    <citation type="submission" date="2016-07" db="EMBL/GenBank/DDBJ databases">
        <title>De novo transcriptome assembly of four accessions of the metal hyperaccumulator plant Noccaea caerulescens.</title>
        <authorList>
            <person name="Blande D."/>
            <person name="Halimaa P."/>
            <person name="Tervahauta A.I."/>
            <person name="Aarts M.G."/>
            <person name="Karenlampi S.O."/>
        </authorList>
    </citation>
    <scope>NUCLEOTIDE SEQUENCE</scope>
</reference>
<proteinExistence type="predicted"/>
<dbReference type="AlphaFoldDB" id="A0A1J3H893"/>
<accession>A0A1J3H893</accession>
<organism evidence="2">
    <name type="scientific">Noccaea caerulescens</name>
    <name type="common">Alpine penny-cress</name>
    <name type="synonym">Thlaspi caerulescens</name>
    <dbReference type="NCBI Taxonomy" id="107243"/>
    <lineage>
        <taxon>Eukaryota</taxon>
        <taxon>Viridiplantae</taxon>
        <taxon>Streptophyta</taxon>
        <taxon>Embryophyta</taxon>
        <taxon>Tracheophyta</taxon>
        <taxon>Spermatophyta</taxon>
        <taxon>Magnoliopsida</taxon>
        <taxon>eudicotyledons</taxon>
        <taxon>Gunneridae</taxon>
        <taxon>Pentapetalae</taxon>
        <taxon>rosids</taxon>
        <taxon>malvids</taxon>
        <taxon>Brassicales</taxon>
        <taxon>Brassicaceae</taxon>
        <taxon>Coluteocarpeae</taxon>
        <taxon>Noccaea</taxon>
    </lineage>
</organism>
<dbReference type="EMBL" id="GEVL01012790">
    <property type="protein sequence ID" value="JAU64551.1"/>
    <property type="molecule type" value="Transcribed_RNA"/>
</dbReference>
<dbReference type="PANTHER" id="PTHR34808">
    <property type="entry name" value="EXPRESSED PROTEIN"/>
    <property type="match status" value="1"/>
</dbReference>